<organism evidence="4 5">
    <name type="scientific">Solea senegalensis</name>
    <name type="common">Senegalese sole</name>
    <dbReference type="NCBI Taxonomy" id="28829"/>
    <lineage>
        <taxon>Eukaryota</taxon>
        <taxon>Metazoa</taxon>
        <taxon>Chordata</taxon>
        <taxon>Craniata</taxon>
        <taxon>Vertebrata</taxon>
        <taxon>Euteleostomi</taxon>
        <taxon>Actinopterygii</taxon>
        <taxon>Neopterygii</taxon>
        <taxon>Teleostei</taxon>
        <taxon>Neoteleostei</taxon>
        <taxon>Acanthomorphata</taxon>
        <taxon>Carangaria</taxon>
        <taxon>Pleuronectiformes</taxon>
        <taxon>Pleuronectoidei</taxon>
        <taxon>Soleidae</taxon>
        <taxon>Solea</taxon>
    </lineage>
</organism>
<dbReference type="Pfam" id="PF23344">
    <property type="entry name" value="ZP-N"/>
    <property type="match status" value="1"/>
</dbReference>
<gene>
    <name evidence="4" type="ORF">JOB18_044709</name>
</gene>
<keyword evidence="2" id="KW-0732">Signal</keyword>
<dbReference type="Pfam" id="PF26562">
    <property type="entry name" value="Ig-like"/>
    <property type="match status" value="1"/>
</dbReference>
<dbReference type="PANTHER" id="PTHR47130:SF6">
    <property type="entry name" value="EGG ENVELOPE GLYCOPROTEIN-LIKE PRECURSOR"/>
    <property type="match status" value="1"/>
</dbReference>
<evidence type="ECO:0000259" key="3">
    <source>
        <dbReference type="PROSITE" id="PS51034"/>
    </source>
</evidence>
<dbReference type="AlphaFoldDB" id="A0AAV6QXI1"/>
<feature type="chain" id="PRO_5043798285" description="ZP domain-containing protein" evidence="2">
    <location>
        <begin position="22"/>
        <end position="805"/>
    </location>
</feature>
<evidence type="ECO:0000313" key="5">
    <source>
        <dbReference type="Proteomes" id="UP000693946"/>
    </source>
</evidence>
<dbReference type="InterPro" id="IPR058876">
    <property type="entry name" value="Ig-like_ZP"/>
</dbReference>
<name>A0AAV6QXI1_SOLSE</name>
<proteinExistence type="predicted"/>
<evidence type="ECO:0000256" key="1">
    <source>
        <dbReference type="SAM" id="MobiDB-lite"/>
    </source>
</evidence>
<feature type="signal peptide" evidence="2">
    <location>
        <begin position="1"/>
        <end position="21"/>
    </location>
</feature>
<sequence>MALGFCFGIALLLSAWLPVDTAHIPEGVRHMECRDGFFMVAVDLNFTGEEPRFEAVDGTGAYPITAQYSTECGYAVSVLPLQARVKLQASYASCHTDHKDENAFSFNFNLIANSSGEEVLYTFNKTCSVQSPRMISCDNDYMEVSVWSDIACQLGTLKEDGSAADKAALATSDWQVVFHGTEEQSMPMNLSEAHKQGYSFKLLGRRLVLRMPYGQPHSFRTEVNDVPVEVVHATLLFSRQRWVVLTIDLVTACSVYEVSYDDGYMVWKTPEVLHPLVSGVHGSQVNIGVDGELVEQTIAEERGYLVETHNATVEISITFNAEGGHRKSFVDGDLYELHTFNLCLEQTLVDEDDAETKVRVHRTMTTPLLPRPLFTNNQTALEEGLFTVYLGDVPEDVELTAVELNGHTFTAPFTNASGYNVTEVVHHNNTHGYTLTVLFDDPVVVQQFSKEDAAMKHMLDVNYTLMVLPDNGPYYHQMSVMALTDASPPAFEASCSESGVGFRLTHRPFDYLWYISIGSDRLTPELAARHNYTMINDSQSLLLEVPLFTHGYEYKNISLKRFLGTFEILVRDRETSEVRRSTVKTCPFTPTEFIMCSTDGRMTVVADLSYLQHGGIPARSNLIDIYCGPKEADNTSALFTFPLNGCGSRVMLDQGNVIYQNEIFHSKKDLGVSKAVPNNSTERPMAVNQTLSDRVIVECAYPLAGLHRLFSMYKFESEMAGFGRIVHNWLSMTEPQITTLKPTTALHTTPTTPATTSTREPGGASAFQPAFHPPVRYIKVSRVRNLDTMRRGPGRIPQTKVNLAN</sequence>
<accession>A0AAV6QXI1</accession>
<feature type="region of interest" description="Disordered" evidence="1">
    <location>
        <begin position="745"/>
        <end position="769"/>
    </location>
</feature>
<feature type="compositionally biased region" description="Low complexity" evidence="1">
    <location>
        <begin position="745"/>
        <end position="758"/>
    </location>
</feature>
<dbReference type="PANTHER" id="PTHR47130">
    <property type="entry name" value="SI:DKEY-19B23.11-RELATED"/>
    <property type="match status" value="1"/>
</dbReference>
<evidence type="ECO:0000313" key="4">
    <source>
        <dbReference type="EMBL" id="KAG7497843.1"/>
    </source>
</evidence>
<dbReference type="EMBL" id="JAGKHQ010000015">
    <property type="protein sequence ID" value="KAG7497843.1"/>
    <property type="molecule type" value="Genomic_DNA"/>
</dbReference>
<reference evidence="4 5" key="1">
    <citation type="journal article" date="2021" name="Sci. Rep.">
        <title>Chromosome anchoring in Senegalese sole (Solea senegalensis) reveals sex-associated markers and genome rearrangements in flatfish.</title>
        <authorList>
            <person name="Guerrero-Cozar I."/>
            <person name="Gomez-Garrido J."/>
            <person name="Berbel C."/>
            <person name="Martinez-Blanch J.F."/>
            <person name="Alioto T."/>
            <person name="Claros M.G."/>
            <person name="Gagnaire P.A."/>
            <person name="Manchado M."/>
        </authorList>
    </citation>
    <scope>NUCLEOTIDE SEQUENCE [LARGE SCALE GENOMIC DNA]</scope>
    <source>
        <strain evidence="4">Sse05_10M</strain>
    </source>
</reference>
<comment type="caution">
    <text evidence="4">The sequence shown here is derived from an EMBL/GenBank/DDBJ whole genome shotgun (WGS) entry which is preliminary data.</text>
</comment>
<keyword evidence="5" id="KW-1185">Reference proteome</keyword>
<dbReference type="Proteomes" id="UP000693946">
    <property type="component" value="Linkage Group LG3"/>
</dbReference>
<feature type="domain" description="ZP" evidence="3">
    <location>
        <begin position="595"/>
        <end position="805"/>
    </location>
</feature>
<evidence type="ECO:0000256" key="2">
    <source>
        <dbReference type="SAM" id="SignalP"/>
    </source>
</evidence>
<dbReference type="InterPro" id="IPR001507">
    <property type="entry name" value="ZP_dom"/>
</dbReference>
<dbReference type="InterPro" id="IPR055356">
    <property type="entry name" value="ZP-N"/>
</dbReference>
<dbReference type="PROSITE" id="PS51034">
    <property type="entry name" value="ZP_2"/>
    <property type="match status" value="1"/>
</dbReference>
<protein>
    <recommendedName>
        <fullName evidence="3">ZP domain-containing protein</fullName>
    </recommendedName>
</protein>